<dbReference type="AlphaFoldDB" id="A0A9W4SYZ8"/>
<dbReference type="Gene3D" id="3.30.428.10">
    <property type="entry name" value="HIT-like"/>
    <property type="match status" value="1"/>
</dbReference>
<evidence type="ECO:0000259" key="5">
    <source>
        <dbReference type="PROSITE" id="PS51084"/>
    </source>
</evidence>
<evidence type="ECO:0000313" key="6">
    <source>
        <dbReference type="EMBL" id="CAI2185846.1"/>
    </source>
</evidence>
<feature type="domain" description="HIT" evidence="5">
    <location>
        <begin position="36"/>
        <end position="141"/>
    </location>
</feature>
<evidence type="ECO:0000256" key="2">
    <source>
        <dbReference type="PIRSR" id="PIRSR601310-3"/>
    </source>
</evidence>
<dbReference type="PRINTS" id="PR00332">
    <property type="entry name" value="HISTRIAD"/>
</dbReference>
<dbReference type="OrthoDB" id="672793at2759"/>
<dbReference type="InterPro" id="IPR011146">
    <property type="entry name" value="HIT-like"/>
</dbReference>
<reference evidence="6" key="1">
    <citation type="submission" date="2022-08" db="EMBL/GenBank/DDBJ databases">
        <authorList>
            <person name="Kallberg Y."/>
            <person name="Tangrot J."/>
            <person name="Rosling A."/>
        </authorList>
    </citation>
    <scope>NUCLEOTIDE SEQUENCE</scope>
    <source>
        <strain evidence="6">Wild A</strain>
    </source>
</reference>
<name>A0A9W4SYZ8_9GLOM</name>
<dbReference type="InterPro" id="IPR001310">
    <property type="entry name" value="Histidine_triad_HIT"/>
</dbReference>
<dbReference type="EMBL" id="CAMKVN010003891">
    <property type="protein sequence ID" value="CAI2185846.1"/>
    <property type="molecule type" value="Genomic_DNA"/>
</dbReference>
<evidence type="ECO:0000256" key="4">
    <source>
        <dbReference type="SAM" id="MobiDB-lite"/>
    </source>
</evidence>
<dbReference type="InterPro" id="IPR019808">
    <property type="entry name" value="Histidine_triad_CS"/>
</dbReference>
<accession>A0A9W4SYZ8</accession>
<evidence type="ECO:0000256" key="1">
    <source>
        <dbReference type="PIRSR" id="PIRSR601310-1"/>
    </source>
</evidence>
<feature type="active site" description="Tele-AMP-histidine intermediate" evidence="1">
    <location>
        <position position="128"/>
    </location>
</feature>
<dbReference type="GO" id="GO:0009150">
    <property type="term" value="P:purine ribonucleotide metabolic process"/>
    <property type="evidence" value="ECO:0007669"/>
    <property type="project" value="TreeGrafter"/>
</dbReference>
<dbReference type="PANTHER" id="PTHR47670:SF1">
    <property type="entry name" value="ADENYLYLSULFATASE HINT3"/>
    <property type="match status" value="1"/>
</dbReference>
<dbReference type="GO" id="GO:0047627">
    <property type="term" value="F:adenylylsulfatase activity"/>
    <property type="evidence" value="ECO:0007669"/>
    <property type="project" value="TreeGrafter"/>
</dbReference>
<evidence type="ECO:0000313" key="7">
    <source>
        <dbReference type="Proteomes" id="UP001153678"/>
    </source>
</evidence>
<dbReference type="InterPro" id="IPR036265">
    <property type="entry name" value="HIT-like_sf"/>
</dbReference>
<feature type="region of interest" description="Disordered" evidence="4">
    <location>
        <begin position="1"/>
        <end position="32"/>
    </location>
</feature>
<dbReference type="Pfam" id="PF01230">
    <property type="entry name" value="HIT"/>
    <property type="match status" value="1"/>
</dbReference>
<evidence type="ECO:0000256" key="3">
    <source>
        <dbReference type="PROSITE-ProRule" id="PRU00464"/>
    </source>
</evidence>
<dbReference type="PROSITE" id="PS51084">
    <property type="entry name" value="HIT_2"/>
    <property type="match status" value="1"/>
</dbReference>
<dbReference type="PROSITE" id="PS00892">
    <property type="entry name" value="HIT_1"/>
    <property type="match status" value="1"/>
</dbReference>
<keyword evidence="7" id="KW-1185">Reference proteome</keyword>
<proteinExistence type="predicted"/>
<sequence>MAPIDNPLFPRNNTNPRILSQSQSKSIPSEDPKDCTFCKIISGQLSCVKVFENEEVLAFLAPISKGHTLVVPKTHIPRLTLAPPSIMSSLGSVLPRISNAVIQGVGAKDFNLLQNNGSIAGQVVFHLHFHIIPRFKNDERWGDRDVGRLRISKDASENIGKEIRAKL</sequence>
<feature type="compositionally biased region" description="Polar residues" evidence="4">
    <location>
        <begin position="11"/>
        <end position="27"/>
    </location>
</feature>
<dbReference type="CDD" id="cd01277">
    <property type="entry name" value="HINT_subgroup"/>
    <property type="match status" value="1"/>
</dbReference>
<dbReference type="InterPro" id="IPR039384">
    <property type="entry name" value="HINT"/>
</dbReference>
<organism evidence="6 7">
    <name type="scientific">Funneliformis geosporum</name>
    <dbReference type="NCBI Taxonomy" id="1117311"/>
    <lineage>
        <taxon>Eukaryota</taxon>
        <taxon>Fungi</taxon>
        <taxon>Fungi incertae sedis</taxon>
        <taxon>Mucoromycota</taxon>
        <taxon>Glomeromycotina</taxon>
        <taxon>Glomeromycetes</taxon>
        <taxon>Glomerales</taxon>
        <taxon>Glomeraceae</taxon>
        <taxon>Funneliformis</taxon>
    </lineage>
</organism>
<dbReference type="Proteomes" id="UP001153678">
    <property type="component" value="Unassembled WGS sequence"/>
</dbReference>
<feature type="short sequence motif" description="Histidine triad motif" evidence="2 3">
    <location>
        <begin position="126"/>
        <end position="130"/>
    </location>
</feature>
<gene>
    <name evidence="6" type="ORF">FWILDA_LOCUS12281</name>
</gene>
<dbReference type="SUPFAM" id="SSF54197">
    <property type="entry name" value="HIT-like"/>
    <property type="match status" value="1"/>
</dbReference>
<comment type="caution">
    <text evidence="6">The sequence shown here is derived from an EMBL/GenBank/DDBJ whole genome shotgun (WGS) entry which is preliminary data.</text>
</comment>
<protein>
    <submittedName>
        <fullName evidence="6">3641_t:CDS:1</fullName>
    </submittedName>
</protein>
<dbReference type="PANTHER" id="PTHR47670">
    <property type="entry name" value="ADENYLYLSULFATASE HINT3"/>
    <property type="match status" value="1"/>
</dbReference>
<dbReference type="GO" id="GO:0006790">
    <property type="term" value="P:sulfur compound metabolic process"/>
    <property type="evidence" value="ECO:0007669"/>
    <property type="project" value="TreeGrafter"/>
</dbReference>